<name>A0A9P1H537_9PEZI</name>
<gene>
    <name evidence="1" type="ORF">PPNO1_LOCUS6578</name>
</gene>
<sequence length="68" mass="7621">MRELGLYMQLLMDGLVTATLAKHREFELTLKEAQILVAQAERAVRDPTGCEYLWWTSVWAQKPGGAAG</sequence>
<comment type="caution">
    <text evidence="1">The sequence shown here is derived from an EMBL/GenBank/DDBJ whole genome shotgun (WGS) entry which is preliminary data.</text>
</comment>
<dbReference type="EMBL" id="CALLCH030000015">
    <property type="protein sequence ID" value="CAI4216934.1"/>
    <property type="molecule type" value="Genomic_DNA"/>
</dbReference>
<accession>A0A9P1H537</accession>
<reference evidence="1" key="1">
    <citation type="submission" date="2022-11" db="EMBL/GenBank/DDBJ databases">
        <authorList>
            <person name="Scott C."/>
            <person name="Bruce N."/>
        </authorList>
    </citation>
    <scope>NUCLEOTIDE SEQUENCE</scope>
</reference>
<protein>
    <submittedName>
        <fullName evidence="1">Uncharacterized protein</fullName>
    </submittedName>
</protein>
<dbReference type="Proteomes" id="UP000838763">
    <property type="component" value="Unassembled WGS sequence"/>
</dbReference>
<proteinExistence type="predicted"/>
<keyword evidence="2" id="KW-1185">Reference proteome</keyword>
<dbReference type="AlphaFoldDB" id="A0A9P1H537"/>
<evidence type="ECO:0000313" key="1">
    <source>
        <dbReference type="EMBL" id="CAI4216934.1"/>
    </source>
</evidence>
<organism evidence="1 2">
    <name type="scientific">Parascedosporium putredinis</name>
    <dbReference type="NCBI Taxonomy" id="1442378"/>
    <lineage>
        <taxon>Eukaryota</taxon>
        <taxon>Fungi</taxon>
        <taxon>Dikarya</taxon>
        <taxon>Ascomycota</taxon>
        <taxon>Pezizomycotina</taxon>
        <taxon>Sordariomycetes</taxon>
        <taxon>Hypocreomycetidae</taxon>
        <taxon>Microascales</taxon>
        <taxon>Microascaceae</taxon>
        <taxon>Parascedosporium</taxon>
    </lineage>
</organism>
<evidence type="ECO:0000313" key="2">
    <source>
        <dbReference type="Proteomes" id="UP000838763"/>
    </source>
</evidence>